<evidence type="ECO:0008006" key="4">
    <source>
        <dbReference type="Google" id="ProtNLM"/>
    </source>
</evidence>
<organism evidence="3">
    <name type="scientific">Acidithiobacillus sulfuriphilus</name>
    <dbReference type="NCBI Taxonomy" id="1867749"/>
    <lineage>
        <taxon>Bacteria</taxon>
        <taxon>Pseudomonadati</taxon>
        <taxon>Pseudomonadota</taxon>
        <taxon>Acidithiobacillia</taxon>
        <taxon>Acidithiobacillales</taxon>
        <taxon>Acidithiobacillaceae</taxon>
        <taxon>Acidithiobacillus</taxon>
    </lineage>
</organism>
<accession>A0A3M8QRM2</accession>
<comment type="caution">
    <text evidence="3">The sequence shown here is derived from an EMBL/GenBank/DDBJ whole genome shotgun (WGS) entry which is preliminary data.</text>
</comment>
<feature type="coiled-coil region" evidence="1">
    <location>
        <begin position="118"/>
        <end position="152"/>
    </location>
</feature>
<proteinExistence type="predicted"/>
<reference evidence="3" key="1">
    <citation type="submission" date="2018-10" db="EMBL/GenBank/DDBJ databases">
        <title>Acidithiobacillus sulfuriphilus sp. nov.: an extremely acidophilic sulfur-oxidizing chemolithotroph isolated from a neutral pH environment.</title>
        <authorList>
            <person name="Falagan C."/>
            <person name="Moya-Beltran A."/>
            <person name="Quatrini R."/>
            <person name="Johnson D.B."/>
        </authorList>
    </citation>
    <scope>NUCLEOTIDE SEQUENCE [LARGE SCALE GENOMIC DNA]</scope>
    <source>
        <strain evidence="3">CJ-2</strain>
    </source>
</reference>
<dbReference type="AlphaFoldDB" id="A0A3M8QRM2"/>
<evidence type="ECO:0000313" key="3">
    <source>
        <dbReference type="EMBL" id="RNF58122.1"/>
    </source>
</evidence>
<dbReference type="RefSeq" id="WP_123105844.1">
    <property type="nucleotide sequence ID" value="NZ_CP127527.1"/>
</dbReference>
<keyword evidence="1" id="KW-0175">Coiled coil</keyword>
<gene>
    <name evidence="3" type="ORF">EC580_13280</name>
</gene>
<dbReference type="PROSITE" id="PS51257">
    <property type="entry name" value="PROKAR_LIPOPROTEIN"/>
    <property type="match status" value="1"/>
</dbReference>
<keyword evidence="2" id="KW-0732">Signal</keyword>
<dbReference type="EMBL" id="RIZI01000192">
    <property type="protein sequence ID" value="RNF58122.1"/>
    <property type="molecule type" value="Genomic_DNA"/>
</dbReference>
<evidence type="ECO:0000256" key="2">
    <source>
        <dbReference type="SAM" id="SignalP"/>
    </source>
</evidence>
<protein>
    <recommendedName>
        <fullName evidence="4">DUF4398 domain-containing protein</fullName>
    </recommendedName>
</protein>
<name>A0A3M8QRM2_9PROT</name>
<sequence length="162" mass="17018">MNPRCWLALGLGVSLLSACAPFVSPLPPNPAGSRSTLLGRLQSCGSAAGASCAKVHLALAEGYLRADPVTQTSLDSAASELALAAQNPEIARETAPLYRSVQGWRDALRKGHDAEAQLDAAKTQLHGTTAQLNAANARLARLESLLRHKAQDTLQHLQPGQP</sequence>
<feature type="signal peptide" evidence="2">
    <location>
        <begin position="1"/>
        <end position="20"/>
    </location>
</feature>
<feature type="chain" id="PRO_5018307580" description="DUF4398 domain-containing protein" evidence="2">
    <location>
        <begin position="21"/>
        <end position="162"/>
    </location>
</feature>
<evidence type="ECO:0000256" key="1">
    <source>
        <dbReference type="SAM" id="Coils"/>
    </source>
</evidence>